<feature type="region of interest" description="Disordered" evidence="1">
    <location>
        <begin position="222"/>
        <end position="241"/>
    </location>
</feature>
<dbReference type="Proteomes" id="UP000681722">
    <property type="component" value="Unassembled WGS sequence"/>
</dbReference>
<dbReference type="EMBL" id="CAJOBA010001904">
    <property type="protein sequence ID" value="CAF3620051.1"/>
    <property type="molecule type" value="Genomic_DNA"/>
</dbReference>
<organism evidence="4 7">
    <name type="scientific">Didymodactylos carnosus</name>
    <dbReference type="NCBI Taxonomy" id="1234261"/>
    <lineage>
        <taxon>Eukaryota</taxon>
        <taxon>Metazoa</taxon>
        <taxon>Spiralia</taxon>
        <taxon>Gnathifera</taxon>
        <taxon>Rotifera</taxon>
        <taxon>Eurotatoria</taxon>
        <taxon>Bdelloidea</taxon>
        <taxon>Philodinida</taxon>
        <taxon>Philodinidae</taxon>
        <taxon>Didymodactylos</taxon>
    </lineage>
</organism>
<evidence type="ECO:0000313" key="3">
    <source>
        <dbReference type="EMBL" id="CAF0835328.1"/>
    </source>
</evidence>
<evidence type="ECO:0000256" key="2">
    <source>
        <dbReference type="SAM" id="SignalP"/>
    </source>
</evidence>
<evidence type="ECO:0000313" key="7">
    <source>
        <dbReference type="Proteomes" id="UP000663829"/>
    </source>
</evidence>
<feature type="signal peptide" evidence="2">
    <location>
        <begin position="1"/>
        <end position="18"/>
    </location>
</feature>
<evidence type="ECO:0000256" key="1">
    <source>
        <dbReference type="SAM" id="MobiDB-lite"/>
    </source>
</evidence>
<feature type="region of interest" description="Disordered" evidence="1">
    <location>
        <begin position="68"/>
        <end position="124"/>
    </location>
</feature>
<feature type="chain" id="PRO_5044131876" evidence="2">
    <location>
        <begin position="19"/>
        <end position="241"/>
    </location>
</feature>
<feature type="compositionally biased region" description="Basic and acidic residues" evidence="1">
    <location>
        <begin position="68"/>
        <end position="83"/>
    </location>
</feature>
<gene>
    <name evidence="4" type="ORF">GPM918_LOCUS10492</name>
    <name evidence="3" type="ORF">OVA965_LOCUS6358</name>
    <name evidence="6" type="ORF">SRO942_LOCUS10493</name>
    <name evidence="5" type="ORF">TMI583_LOCUS6354</name>
</gene>
<evidence type="ECO:0000313" key="4">
    <source>
        <dbReference type="EMBL" id="CAF0936917.1"/>
    </source>
</evidence>
<feature type="compositionally biased region" description="Low complexity" evidence="1">
    <location>
        <begin position="197"/>
        <end position="210"/>
    </location>
</feature>
<dbReference type="Proteomes" id="UP000663829">
    <property type="component" value="Unassembled WGS sequence"/>
</dbReference>
<dbReference type="EMBL" id="CAJNOQ010002071">
    <property type="protein sequence ID" value="CAF0936917.1"/>
    <property type="molecule type" value="Genomic_DNA"/>
</dbReference>
<protein>
    <submittedName>
        <fullName evidence="4">Uncharacterized protein</fullName>
    </submittedName>
</protein>
<sequence length="241" mass="28108">MNLISFCLFATVCGYTIAIPVNKTVDEKTKQKATEIAEHLLKELEHEKQSEGSLQQYPLYYEINDEQSKAKEQRKNDDNKLDNDSGDDDDKTKKNQLINNRQQHVSNEVLINGDDGDNDNDDDTVVMPYIDPHWAREQLAEYYRYYEPLDDDEDDFYSVKSQVDPSELKMYAKQVLDYLKEQHKYEEQEANSRQTPSSVNRESLVSSSNSIMDDSVMQADVNDDNHKKMAASIRRRRSLRY</sequence>
<evidence type="ECO:0000313" key="5">
    <source>
        <dbReference type="EMBL" id="CAF3620051.1"/>
    </source>
</evidence>
<feature type="compositionally biased region" description="Acidic residues" evidence="1">
    <location>
        <begin position="114"/>
        <end position="124"/>
    </location>
</feature>
<evidence type="ECO:0000313" key="6">
    <source>
        <dbReference type="EMBL" id="CAF3713968.1"/>
    </source>
</evidence>
<feature type="region of interest" description="Disordered" evidence="1">
    <location>
        <begin position="185"/>
        <end position="215"/>
    </location>
</feature>
<comment type="caution">
    <text evidence="4">The sequence shown here is derived from an EMBL/GenBank/DDBJ whole genome shotgun (WGS) entry which is preliminary data.</text>
</comment>
<proteinExistence type="predicted"/>
<dbReference type="Proteomes" id="UP000682733">
    <property type="component" value="Unassembled WGS sequence"/>
</dbReference>
<dbReference type="AlphaFoldDB" id="A0A814C8Q6"/>
<dbReference type="EMBL" id="CAJOBC010002071">
    <property type="protein sequence ID" value="CAF3713968.1"/>
    <property type="molecule type" value="Genomic_DNA"/>
</dbReference>
<dbReference type="EMBL" id="CAJNOK010001904">
    <property type="protein sequence ID" value="CAF0835328.1"/>
    <property type="molecule type" value="Genomic_DNA"/>
</dbReference>
<dbReference type="Proteomes" id="UP000677228">
    <property type="component" value="Unassembled WGS sequence"/>
</dbReference>
<keyword evidence="7" id="KW-1185">Reference proteome</keyword>
<reference evidence="4" key="1">
    <citation type="submission" date="2021-02" db="EMBL/GenBank/DDBJ databases">
        <authorList>
            <person name="Nowell W R."/>
        </authorList>
    </citation>
    <scope>NUCLEOTIDE SEQUENCE</scope>
</reference>
<keyword evidence="2" id="KW-0732">Signal</keyword>
<name>A0A814C8Q6_9BILA</name>
<accession>A0A814C8Q6</accession>
<feature type="compositionally biased region" description="Polar residues" evidence="1">
    <location>
        <begin position="96"/>
        <end position="106"/>
    </location>
</feature>